<dbReference type="PANTHER" id="PTHR43364:SF1">
    <property type="entry name" value="OXIDOREDUCTASE YDHF"/>
    <property type="match status" value="1"/>
</dbReference>
<evidence type="ECO:0000313" key="3">
    <source>
        <dbReference type="Proteomes" id="UP001596105"/>
    </source>
</evidence>
<feature type="domain" description="NADP-dependent oxidoreductase" evidence="1">
    <location>
        <begin position="17"/>
        <end position="312"/>
    </location>
</feature>
<comment type="caution">
    <text evidence="2">The sequence shown here is derived from an EMBL/GenBank/DDBJ whole genome shotgun (WGS) entry which is preliminary data.</text>
</comment>
<proteinExistence type="predicted"/>
<dbReference type="SUPFAM" id="SSF51430">
    <property type="entry name" value="NAD(P)-linked oxidoreductase"/>
    <property type="match status" value="1"/>
</dbReference>
<dbReference type="InterPro" id="IPR036812">
    <property type="entry name" value="NAD(P)_OxRdtase_dom_sf"/>
</dbReference>
<dbReference type="PROSITE" id="PS51257">
    <property type="entry name" value="PROKAR_LIPOPROTEIN"/>
    <property type="match status" value="1"/>
</dbReference>
<reference evidence="3" key="1">
    <citation type="journal article" date="2019" name="Int. J. Syst. Evol. Microbiol.">
        <title>The Global Catalogue of Microorganisms (GCM) 10K type strain sequencing project: providing services to taxonomists for standard genome sequencing and annotation.</title>
        <authorList>
            <consortium name="The Broad Institute Genomics Platform"/>
            <consortium name="The Broad Institute Genome Sequencing Center for Infectious Disease"/>
            <person name="Wu L."/>
            <person name="Ma J."/>
        </authorList>
    </citation>
    <scope>NUCLEOTIDE SEQUENCE [LARGE SCALE GENOMIC DNA]</scope>
    <source>
        <strain evidence="3">CCUG 57113</strain>
    </source>
</reference>
<keyword evidence="2" id="KW-0560">Oxidoreductase</keyword>
<dbReference type="GO" id="GO:0016491">
    <property type="term" value="F:oxidoreductase activity"/>
    <property type="evidence" value="ECO:0007669"/>
    <property type="project" value="UniProtKB-KW"/>
</dbReference>
<dbReference type="Gene3D" id="3.20.20.100">
    <property type="entry name" value="NADP-dependent oxidoreductase domain"/>
    <property type="match status" value="1"/>
</dbReference>
<keyword evidence="3" id="KW-1185">Reference proteome</keyword>
<sequence>MVNKLPLNKHGFSSSQLALGCMGLGGGWNDNPVSAADVKQAHEAIDAALSIGIDLFDHADIYGFGKSEQVFGLALKDRPELRDKIILQSKCGIRLGTPDYPRTRFDFSKEHIVSSVDGSLSRLGVEKIDILLLHRPDPLAEPEEVAEAFAELKREGKVGRLGVSNMSAAQMGFLQASLDEPLVANQIEMSLLKLDWLNSVVHVNQEEGKMSNFPEGTIEYCRLNDVQIQAWAPLARGLYSGKDVSGEKPSVRETAALVAKLAEEKGTTRETIVLAFLMRHPANVQPVIGSANPERIVACSDAVKIVLSREEWYHLYVTSRGRVMP</sequence>
<dbReference type="PANTHER" id="PTHR43364">
    <property type="entry name" value="NADH-SPECIFIC METHYLGLYOXAL REDUCTASE-RELATED"/>
    <property type="match status" value="1"/>
</dbReference>
<dbReference type="EMBL" id="JBHSMH010000067">
    <property type="protein sequence ID" value="MFC5470617.1"/>
    <property type="molecule type" value="Genomic_DNA"/>
</dbReference>
<name>A0ABW0M0B6_9BACL</name>
<gene>
    <name evidence="2" type="ORF">ACFPPD_18140</name>
</gene>
<evidence type="ECO:0000259" key="1">
    <source>
        <dbReference type="Pfam" id="PF00248"/>
    </source>
</evidence>
<dbReference type="Proteomes" id="UP001596105">
    <property type="component" value="Unassembled WGS sequence"/>
</dbReference>
<dbReference type="InterPro" id="IPR050523">
    <property type="entry name" value="AKR_Detox_Biosynth"/>
</dbReference>
<evidence type="ECO:0000313" key="2">
    <source>
        <dbReference type="EMBL" id="MFC5470617.1"/>
    </source>
</evidence>
<dbReference type="EC" id="1.-.-.-" evidence="2"/>
<organism evidence="2 3">
    <name type="scientific">Cohnella suwonensis</name>
    <dbReference type="NCBI Taxonomy" id="696072"/>
    <lineage>
        <taxon>Bacteria</taxon>
        <taxon>Bacillati</taxon>
        <taxon>Bacillota</taxon>
        <taxon>Bacilli</taxon>
        <taxon>Bacillales</taxon>
        <taxon>Paenibacillaceae</taxon>
        <taxon>Cohnella</taxon>
    </lineage>
</organism>
<accession>A0ABW0M0B6</accession>
<dbReference type="InterPro" id="IPR023210">
    <property type="entry name" value="NADP_OxRdtase_dom"/>
</dbReference>
<protein>
    <submittedName>
        <fullName evidence="2">Aldo/keto reductase family oxidoreductase</fullName>
        <ecNumber evidence="2">1.-.-.-</ecNumber>
    </submittedName>
</protein>
<dbReference type="RefSeq" id="WP_209748958.1">
    <property type="nucleotide sequence ID" value="NZ_JBHSMH010000067.1"/>
</dbReference>
<dbReference type="CDD" id="cd19092">
    <property type="entry name" value="AKR_BsYcsN_EcYdhF-like"/>
    <property type="match status" value="1"/>
</dbReference>
<dbReference type="Pfam" id="PF00248">
    <property type="entry name" value="Aldo_ket_red"/>
    <property type="match status" value="1"/>
</dbReference>